<proteinExistence type="predicted"/>
<dbReference type="EMBL" id="CP041636">
    <property type="protein sequence ID" value="QDO96728.1"/>
    <property type="molecule type" value="Genomic_DNA"/>
</dbReference>
<evidence type="ECO:0000313" key="1">
    <source>
        <dbReference type="EMBL" id="QDO96728.1"/>
    </source>
</evidence>
<sequence>MSHYHAVVWLDHAEARIFHFDRDSAEKMTVHGHKHHLHHKASSVVGSGREPADVAFFEEIVKALEAAGEILLLGPGAAKTELFRHAIKAHPGLEPRILGVETVDHPTDGQVVAYARKYFHAKDRMRPLLAG</sequence>
<dbReference type="Gene3D" id="3.30.420.60">
    <property type="entry name" value="eRF1 domain 2"/>
    <property type="match status" value="1"/>
</dbReference>
<organism evidence="1 2">
    <name type="scientific">Ferrovibrio terrae</name>
    <dbReference type="NCBI Taxonomy" id="2594003"/>
    <lineage>
        <taxon>Bacteria</taxon>
        <taxon>Pseudomonadati</taxon>
        <taxon>Pseudomonadota</taxon>
        <taxon>Alphaproteobacteria</taxon>
        <taxon>Rhodospirillales</taxon>
        <taxon>Rhodospirillaceae</taxon>
        <taxon>Ferrovibrio</taxon>
    </lineage>
</organism>
<dbReference type="Proteomes" id="UP000317496">
    <property type="component" value="Chromosome"/>
</dbReference>
<dbReference type="InterPro" id="IPR042226">
    <property type="entry name" value="eFR1_2_sf"/>
</dbReference>
<gene>
    <name evidence="1" type="ORF">FNB15_05300</name>
</gene>
<evidence type="ECO:0000313" key="2">
    <source>
        <dbReference type="Proteomes" id="UP000317496"/>
    </source>
</evidence>
<accession>A0A516GYX0</accession>
<name>A0A516GYX0_9PROT</name>
<dbReference type="OrthoDB" id="7173112at2"/>
<protein>
    <submittedName>
        <fullName evidence="1">Translational machinery protein</fullName>
    </submittedName>
</protein>
<keyword evidence="2" id="KW-1185">Reference proteome</keyword>
<reference evidence="1 2" key="1">
    <citation type="submission" date="2019-07" db="EMBL/GenBank/DDBJ databases">
        <title>Genome sequencing for Ferrovibrio sp. K5.</title>
        <authorList>
            <person name="Park S.-J."/>
        </authorList>
    </citation>
    <scope>NUCLEOTIDE SEQUENCE [LARGE SCALE GENOMIC DNA]</scope>
    <source>
        <strain evidence="1 2">K5</strain>
    </source>
</reference>
<dbReference type="KEGG" id="fer:FNB15_05300"/>
<dbReference type="SUPFAM" id="SSF53137">
    <property type="entry name" value="Translational machinery components"/>
    <property type="match status" value="1"/>
</dbReference>
<dbReference type="AlphaFoldDB" id="A0A516GYX0"/>
<dbReference type="RefSeq" id="WP_144067709.1">
    <property type="nucleotide sequence ID" value="NZ_CP041636.1"/>
</dbReference>